<dbReference type="KEGG" id="abas:ACPOL_0252"/>
<evidence type="ECO:0000313" key="2">
    <source>
        <dbReference type="Proteomes" id="UP000253606"/>
    </source>
</evidence>
<sequence length="82" mass="9442">MNNDIVPLPKSGCPFPAVQLRQYRAELIREVTHIEEFHLDADRRRRPYPDALLALDRLRLAHEEISECGCWYAPVKAAKEAA</sequence>
<proteinExistence type="predicted"/>
<dbReference type="RefSeq" id="WP_150132863.1">
    <property type="nucleotide sequence ID" value="NZ_CP030840.1"/>
</dbReference>
<dbReference type="AlphaFoldDB" id="A0A2Z5FT25"/>
<gene>
    <name evidence="1" type="ORF">ACPOL_0252</name>
</gene>
<organism evidence="1 2">
    <name type="scientific">Acidisarcina polymorpha</name>
    <dbReference type="NCBI Taxonomy" id="2211140"/>
    <lineage>
        <taxon>Bacteria</taxon>
        <taxon>Pseudomonadati</taxon>
        <taxon>Acidobacteriota</taxon>
        <taxon>Terriglobia</taxon>
        <taxon>Terriglobales</taxon>
        <taxon>Acidobacteriaceae</taxon>
        <taxon>Acidisarcina</taxon>
    </lineage>
</organism>
<name>A0A2Z5FT25_9BACT</name>
<reference evidence="1 2" key="1">
    <citation type="journal article" date="2018" name="Front. Microbiol.">
        <title>Hydrolytic Capabilities as a Key to Environmental Success: Chitinolytic and Cellulolytic Acidobacteria From Acidic Sub-arctic Soils and Boreal Peatlands.</title>
        <authorList>
            <person name="Belova S.E."/>
            <person name="Ravin N.V."/>
            <person name="Pankratov T.A."/>
            <person name="Rakitin A.L."/>
            <person name="Ivanova A.A."/>
            <person name="Beletsky A.V."/>
            <person name="Mardanov A.V."/>
            <person name="Sinninghe Damste J.S."/>
            <person name="Dedysh S.N."/>
        </authorList>
    </citation>
    <scope>NUCLEOTIDE SEQUENCE [LARGE SCALE GENOMIC DNA]</scope>
    <source>
        <strain evidence="1 2">SBC82</strain>
    </source>
</reference>
<dbReference type="EMBL" id="CP030840">
    <property type="protein sequence ID" value="AXC09637.1"/>
    <property type="molecule type" value="Genomic_DNA"/>
</dbReference>
<accession>A0A2Z5FT25</accession>
<evidence type="ECO:0000313" key="1">
    <source>
        <dbReference type="EMBL" id="AXC09637.1"/>
    </source>
</evidence>
<protein>
    <submittedName>
        <fullName evidence="1">Uncharacterized protein</fullName>
    </submittedName>
</protein>
<dbReference type="Proteomes" id="UP000253606">
    <property type="component" value="Chromosome"/>
</dbReference>
<keyword evidence="2" id="KW-1185">Reference proteome</keyword>